<name>A0A1G5RQH5_9FIRM</name>
<dbReference type="Proteomes" id="UP000199208">
    <property type="component" value="Unassembled WGS sequence"/>
</dbReference>
<evidence type="ECO:0000313" key="1">
    <source>
        <dbReference type="EMBL" id="SCZ76236.1"/>
    </source>
</evidence>
<proteinExistence type="predicted"/>
<organism evidence="1 2">
    <name type="scientific">Acidaminobacter hydrogenoformans DSM 2784</name>
    <dbReference type="NCBI Taxonomy" id="1120920"/>
    <lineage>
        <taxon>Bacteria</taxon>
        <taxon>Bacillati</taxon>
        <taxon>Bacillota</taxon>
        <taxon>Clostridia</taxon>
        <taxon>Peptostreptococcales</taxon>
        <taxon>Acidaminobacteraceae</taxon>
        <taxon>Acidaminobacter</taxon>
    </lineage>
</organism>
<dbReference type="AlphaFoldDB" id="A0A1G5RQH5"/>
<protein>
    <submittedName>
        <fullName evidence="1">Uncharacterized protein</fullName>
    </submittedName>
</protein>
<evidence type="ECO:0000313" key="2">
    <source>
        <dbReference type="Proteomes" id="UP000199208"/>
    </source>
</evidence>
<sequence>MTLQGKKSQVPDIYGDGARKIFYNGQMADVERPVYIDMTSLFDNFVTVVLSRRLAPRSVIGFEMVLEEDVHSVVAKVVSVRQTAMGYATRVLIEFIPEELIREIEEHLSRQALILEDDYE</sequence>
<dbReference type="EMBL" id="FMWL01000001">
    <property type="protein sequence ID" value="SCZ76236.1"/>
    <property type="molecule type" value="Genomic_DNA"/>
</dbReference>
<dbReference type="STRING" id="1120920.SAMN03080599_00137"/>
<accession>A0A1G5RQH5</accession>
<reference evidence="1 2" key="1">
    <citation type="submission" date="2016-10" db="EMBL/GenBank/DDBJ databases">
        <authorList>
            <person name="de Groot N.N."/>
        </authorList>
    </citation>
    <scope>NUCLEOTIDE SEQUENCE [LARGE SCALE GENOMIC DNA]</scope>
    <source>
        <strain evidence="1 2">DSM 2784</strain>
    </source>
</reference>
<dbReference type="RefSeq" id="WP_092588963.1">
    <property type="nucleotide sequence ID" value="NZ_FMWL01000001.1"/>
</dbReference>
<keyword evidence="2" id="KW-1185">Reference proteome</keyword>
<gene>
    <name evidence="1" type="ORF">SAMN03080599_00137</name>
</gene>